<dbReference type="CDD" id="cd23992">
    <property type="entry name" value="PBP_GOBP"/>
    <property type="match status" value="1"/>
</dbReference>
<comment type="caution">
    <text evidence="2">The sequence shown here is derived from an EMBL/GenBank/DDBJ whole genome shotgun (WGS) entry which is preliminary data.</text>
</comment>
<keyword evidence="3" id="KW-1185">Reference proteome</keyword>
<evidence type="ECO:0000313" key="3">
    <source>
        <dbReference type="Proteomes" id="UP001458880"/>
    </source>
</evidence>
<feature type="chain" id="PRO_5043979634" evidence="1">
    <location>
        <begin position="20"/>
        <end position="130"/>
    </location>
</feature>
<sequence>MKYVSVFVYFTSFLLIGNCITNKQLSAHTKKCAEEFNIDNKQAQVLGKAIVSNGEIDDNSKCFTACVVKAANLIQDGKLNEIEIKGLDPSIASVDFEPCANVTGSDECDTNFQLVKCAVQEYSKVHPDIL</sequence>
<dbReference type="Proteomes" id="UP001458880">
    <property type="component" value="Unassembled WGS sequence"/>
</dbReference>
<protein>
    <submittedName>
        <fullName evidence="2">PBP/GOBP family</fullName>
    </submittedName>
</protein>
<keyword evidence="1" id="KW-0732">Signal</keyword>
<gene>
    <name evidence="2" type="ORF">QE152_g36555</name>
</gene>
<dbReference type="EMBL" id="JASPKY010000653">
    <property type="protein sequence ID" value="KAK9687287.1"/>
    <property type="molecule type" value="Genomic_DNA"/>
</dbReference>
<dbReference type="AlphaFoldDB" id="A0AAW1IDB5"/>
<reference evidence="2 3" key="1">
    <citation type="journal article" date="2024" name="BMC Genomics">
        <title>De novo assembly and annotation of Popillia japonica's genome with initial clues to its potential as an invasive pest.</title>
        <authorList>
            <person name="Cucini C."/>
            <person name="Boschi S."/>
            <person name="Funari R."/>
            <person name="Cardaioli E."/>
            <person name="Iannotti N."/>
            <person name="Marturano G."/>
            <person name="Paoli F."/>
            <person name="Bruttini M."/>
            <person name="Carapelli A."/>
            <person name="Frati F."/>
            <person name="Nardi F."/>
        </authorList>
    </citation>
    <scope>NUCLEOTIDE SEQUENCE [LARGE SCALE GENOMIC DNA]</scope>
    <source>
        <strain evidence="2">DMR45628</strain>
    </source>
</reference>
<dbReference type="SUPFAM" id="SSF47565">
    <property type="entry name" value="Insect pheromone/odorant-binding proteins"/>
    <property type="match status" value="1"/>
</dbReference>
<dbReference type="Gene3D" id="1.10.238.20">
    <property type="entry name" value="Pheromone/general odorant binding protein domain"/>
    <property type="match status" value="1"/>
</dbReference>
<name>A0AAW1IDB5_POPJA</name>
<dbReference type="Pfam" id="PF01395">
    <property type="entry name" value="PBP_GOBP"/>
    <property type="match status" value="1"/>
</dbReference>
<organism evidence="2 3">
    <name type="scientific">Popillia japonica</name>
    <name type="common">Japanese beetle</name>
    <dbReference type="NCBI Taxonomy" id="7064"/>
    <lineage>
        <taxon>Eukaryota</taxon>
        <taxon>Metazoa</taxon>
        <taxon>Ecdysozoa</taxon>
        <taxon>Arthropoda</taxon>
        <taxon>Hexapoda</taxon>
        <taxon>Insecta</taxon>
        <taxon>Pterygota</taxon>
        <taxon>Neoptera</taxon>
        <taxon>Endopterygota</taxon>
        <taxon>Coleoptera</taxon>
        <taxon>Polyphaga</taxon>
        <taxon>Scarabaeiformia</taxon>
        <taxon>Scarabaeidae</taxon>
        <taxon>Rutelinae</taxon>
        <taxon>Popillia</taxon>
    </lineage>
</organism>
<dbReference type="GO" id="GO:0005549">
    <property type="term" value="F:odorant binding"/>
    <property type="evidence" value="ECO:0007669"/>
    <property type="project" value="InterPro"/>
</dbReference>
<proteinExistence type="predicted"/>
<feature type="signal peptide" evidence="1">
    <location>
        <begin position="1"/>
        <end position="19"/>
    </location>
</feature>
<accession>A0AAW1IDB5</accession>
<evidence type="ECO:0000313" key="2">
    <source>
        <dbReference type="EMBL" id="KAK9687287.1"/>
    </source>
</evidence>
<dbReference type="InterPro" id="IPR036728">
    <property type="entry name" value="PBP_GOBP_sf"/>
</dbReference>
<dbReference type="InterPro" id="IPR006170">
    <property type="entry name" value="PBP/GOBP"/>
</dbReference>
<evidence type="ECO:0000256" key="1">
    <source>
        <dbReference type="SAM" id="SignalP"/>
    </source>
</evidence>